<feature type="region of interest" description="Disordered" evidence="1">
    <location>
        <begin position="227"/>
        <end position="267"/>
    </location>
</feature>
<organism evidence="3 4">
    <name type="scientific">Mycobacterium tuberculosis variant africanum K85</name>
    <dbReference type="NCBI Taxonomy" id="611304"/>
    <lineage>
        <taxon>Bacteria</taxon>
        <taxon>Bacillati</taxon>
        <taxon>Actinomycetota</taxon>
        <taxon>Actinomycetes</taxon>
        <taxon>Mycobacteriales</taxon>
        <taxon>Mycobacteriaceae</taxon>
        <taxon>Mycobacterium</taxon>
        <taxon>Mycobacterium tuberculosis complex</taxon>
    </lineage>
</organism>
<dbReference type="InterPro" id="IPR038332">
    <property type="entry name" value="PPE_sf"/>
</dbReference>
<evidence type="ECO:0000256" key="1">
    <source>
        <dbReference type="SAM" id="MobiDB-lite"/>
    </source>
</evidence>
<accession>A0A9P2H675</accession>
<reference evidence="4" key="1">
    <citation type="submission" date="2009-03" db="EMBL/GenBank/DDBJ databases">
        <title>The Genome Sequence of Mycobacterium africanum strain K85 (originally listed here as Mycobacterium tuberculosis).</title>
        <authorList>
            <consortium name="The Broad Institute Genome Sequencing Platform"/>
            <person name="Small P."/>
            <person name="Gagneaux S."/>
            <person name="Hopewell P."/>
            <person name="Young S.K."/>
            <person name="Kodira C.D."/>
            <person name="Zeng Q."/>
            <person name="Koehrsen M."/>
            <person name="Alvarado L."/>
            <person name="Berlin A."/>
            <person name="Borenstein D."/>
            <person name="Chen Z."/>
            <person name="Engels R."/>
            <person name="Freedman E."/>
            <person name="Gellesch M."/>
            <person name="Goldberg J."/>
            <person name="Griggs A."/>
            <person name="Gujja S."/>
            <person name="Heiman D."/>
            <person name="Hepburn T."/>
            <person name="Howarth C."/>
            <person name="Jen D."/>
            <person name="Larson L."/>
            <person name="Lewis B."/>
            <person name="Mehta T."/>
            <person name="Park D."/>
            <person name="Pearson M."/>
            <person name="Roberts A."/>
            <person name="Saif S."/>
            <person name="Shea T."/>
            <person name="Shenoy N."/>
            <person name="Sisk P."/>
            <person name="Stolte C."/>
            <person name="Sykes S."/>
            <person name="Walk T."/>
            <person name="White J."/>
            <person name="Yandava C."/>
            <person name="Nusbaum C."/>
            <person name="Galagan J."/>
            <person name="Birren B."/>
        </authorList>
    </citation>
    <scope>NUCLEOTIDE SEQUENCE [LARGE SCALE GENOMIC DNA]</scope>
    <source>
        <strain evidence="4">K85</strain>
    </source>
</reference>
<evidence type="ECO:0000313" key="3">
    <source>
        <dbReference type="EMBL" id="EFD42507.2"/>
    </source>
</evidence>
<proteinExistence type="predicted"/>
<dbReference type="Gene3D" id="1.10.287.850">
    <property type="entry name" value="HP0062-like domain"/>
    <property type="match status" value="1"/>
</dbReference>
<gene>
    <name evidence="3" type="ORF">TBOG_01342</name>
</gene>
<sequence>MSYVLATPEMVAAAANNLAQIGSTLSAANAAALAPTTGVLAAGADEVSAAVASLFSGHAQAYQTLGTQAAAFHERFIQALSTAAGAYGSAEAANASPLQQALNVINAPTQTLLGRPLIGNGTNGAPGTGQAGGPGGLLYGNGGNGGSGGVGQAGGAGGSAGLIGIGGTGGAGGAGAVGGVGGNGGWLYGNGGAGGLGGTGVAGVNGGMGAAGGAGGNAYLFGSGGRGRAGRYGGSRGRRRQPHTHPAPLMPAVPAPTRRWGGKRHRR</sequence>
<dbReference type="FunFam" id="1.10.287.850:FF:000001">
    <property type="entry name" value="PE_PGRS39"/>
    <property type="match status" value="1"/>
</dbReference>
<dbReference type="InterPro" id="IPR048996">
    <property type="entry name" value="PGRS_rpt"/>
</dbReference>
<name>A0A9P2H675_MYCTX</name>
<dbReference type="Pfam" id="PF00934">
    <property type="entry name" value="PE"/>
    <property type="match status" value="1"/>
</dbReference>
<dbReference type="InterPro" id="IPR000084">
    <property type="entry name" value="PE-PGRS_N"/>
</dbReference>
<evidence type="ECO:0000313" key="4">
    <source>
        <dbReference type="Proteomes" id="UP000005088"/>
    </source>
</evidence>
<dbReference type="Pfam" id="PF21526">
    <property type="entry name" value="PGRS"/>
    <property type="match status" value="1"/>
</dbReference>
<dbReference type="EMBL" id="GG663503">
    <property type="protein sequence ID" value="EFD42507.2"/>
    <property type="molecule type" value="Genomic_DNA"/>
</dbReference>
<evidence type="ECO:0000259" key="2">
    <source>
        <dbReference type="Pfam" id="PF00934"/>
    </source>
</evidence>
<dbReference type="SUPFAM" id="SSF140459">
    <property type="entry name" value="PE/PPE dimer-like"/>
    <property type="match status" value="1"/>
</dbReference>
<feature type="domain" description="PE" evidence="2">
    <location>
        <begin position="4"/>
        <end position="94"/>
    </location>
</feature>
<protein>
    <recommendedName>
        <fullName evidence="2">PE domain-containing protein</fullName>
    </recommendedName>
</protein>
<dbReference type="Proteomes" id="UP000005088">
    <property type="component" value="Unassembled WGS sequence"/>
</dbReference>
<dbReference type="AlphaFoldDB" id="A0A9P2H675"/>